<feature type="domain" description="C2H2-type" evidence="11">
    <location>
        <begin position="8"/>
        <end position="35"/>
    </location>
</feature>
<keyword evidence="3" id="KW-0677">Repeat</keyword>
<evidence type="ECO:0000256" key="1">
    <source>
        <dbReference type="ARBA" id="ARBA00004123"/>
    </source>
</evidence>
<dbReference type="EMBL" id="DS268430">
    <property type="protein sequence ID" value="EFO96300.1"/>
    <property type="molecule type" value="Genomic_DNA"/>
</dbReference>
<evidence type="ECO:0000256" key="3">
    <source>
        <dbReference type="ARBA" id="ARBA00022737"/>
    </source>
</evidence>
<feature type="compositionally biased region" description="Polar residues" evidence="10">
    <location>
        <begin position="63"/>
        <end position="88"/>
    </location>
</feature>
<name>E3M9G0_CAERE</name>
<dbReference type="InterPro" id="IPR036236">
    <property type="entry name" value="Znf_C2H2_sf"/>
</dbReference>
<protein>
    <recommendedName>
        <fullName evidence="11">C2H2-type domain-containing protein</fullName>
    </recommendedName>
</protein>
<dbReference type="HOGENOM" id="CLU_075647_0_0_1"/>
<dbReference type="eggNOG" id="KOG1721">
    <property type="taxonomic scope" value="Eukaryota"/>
</dbReference>
<dbReference type="PANTHER" id="PTHR24394">
    <property type="entry name" value="ZINC FINGER PROTEIN"/>
    <property type="match status" value="1"/>
</dbReference>
<evidence type="ECO:0000313" key="12">
    <source>
        <dbReference type="EMBL" id="EFO96300.1"/>
    </source>
</evidence>
<proteinExistence type="predicted"/>
<feature type="domain" description="C2H2-type" evidence="11">
    <location>
        <begin position="36"/>
        <end position="64"/>
    </location>
</feature>
<dbReference type="STRING" id="31234.E3M9G0"/>
<comment type="subcellular location">
    <subcellularLocation>
        <location evidence="1">Nucleus</location>
    </subcellularLocation>
</comment>
<gene>
    <name evidence="12" type="ORF">CRE_14542</name>
</gene>
<keyword evidence="6" id="KW-0805">Transcription regulation</keyword>
<dbReference type="PROSITE" id="PS00028">
    <property type="entry name" value="ZINC_FINGER_C2H2_1"/>
    <property type="match status" value="2"/>
</dbReference>
<evidence type="ECO:0000256" key="9">
    <source>
        <dbReference type="PROSITE-ProRule" id="PRU00042"/>
    </source>
</evidence>
<dbReference type="GO" id="GO:0008270">
    <property type="term" value="F:zinc ion binding"/>
    <property type="evidence" value="ECO:0007669"/>
    <property type="project" value="UniProtKB-KW"/>
</dbReference>
<dbReference type="GO" id="GO:0006357">
    <property type="term" value="P:regulation of transcription by RNA polymerase II"/>
    <property type="evidence" value="ECO:0007669"/>
    <property type="project" value="UniProtKB-ARBA"/>
</dbReference>
<evidence type="ECO:0000256" key="4">
    <source>
        <dbReference type="ARBA" id="ARBA00022771"/>
    </source>
</evidence>
<dbReference type="FunFam" id="3.30.160.60:FF:001289">
    <property type="entry name" value="Zinc finger protein 574"/>
    <property type="match status" value="1"/>
</dbReference>
<evidence type="ECO:0000256" key="6">
    <source>
        <dbReference type="ARBA" id="ARBA00023015"/>
    </source>
</evidence>
<evidence type="ECO:0000256" key="2">
    <source>
        <dbReference type="ARBA" id="ARBA00022723"/>
    </source>
</evidence>
<organism evidence="13">
    <name type="scientific">Caenorhabditis remanei</name>
    <name type="common">Caenorhabditis vulgaris</name>
    <dbReference type="NCBI Taxonomy" id="31234"/>
    <lineage>
        <taxon>Eukaryota</taxon>
        <taxon>Metazoa</taxon>
        <taxon>Ecdysozoa</taxon>
        <taxon>Nematoda</taxon>
        <taxon>Chromadorea</taxon>
        <taxon>Rhabditida</taxon>
        <taxon>Rhabditina</taxon>
        <taxon>Rhabditomorpha</taxon>
        <taxon>Rhabditoidea</taxon>
        <taxon>Rhabditidae</taxon>
        <taxon>Peloderinae</taxon>
        <taxon>Caenorhabditis</taxon>
    </lineage>
</organism>
<sequence>MTNPAKRHECNHCHKTFTCHPALKRHEVVHTGEKPFECDVCGSRFSQNANLYRHLRTMHASRNPKSSQNTPRNSDSVVCSNRGTGNDGNSDEVIYLHESNEDRAEEKSRLMLSAPLIKSTPFPIKIEQKVPIVQEVGDLMPLMGLSTSAFPPSASQQGNLDMDMDSQIGSVSNSSSINTPQFSFDEDIRQIAHQLSRVATARPNDHDALREVMFGTILAFGNGGFNGNVGEFYKIMNDRYNH</sequence>
<dbReference type="Proteomes" id="UP000008281">
    <property type="component" value="Unassembled WGS sequence"/>
</dbReference>
<keyword evidence="5" id="KW-0862">Zinc</keyword>
<evidence type="ECO:0000256" key="8">
    <source>
        <dbReference type="ARBA" id="ARBA00023242"/>
    </source>
</evidence>
<reference evidence="12" key="1">
    <citation type="submission" date="2007-07" db="EMBL/GenBank/DDBJ databases">
        <title>PCAP assembly of the Caenorhabditis remanei genome.</title>
        <authorList>
            <consortium name="The Caenorhabditis remanei Sequencing Consortium"/>
            <person name="Wilson R.K."/>
        </authorList>
    </citation>
    <scope>NUCLEOTIDE SEQUENCE [LARGE SCALE GENOMIC DNA]</scope>
    <source>
        <strain evidence="12">PB4641</strain>
    </source>
</reference>
<dbReference type="AlphaFoldDB" id="E3M9G0"/>
<keyword evidence="2" id="KW-0479">Metal-binding</keyword>
<dbReference type="GO" id="GO:0005634">
    <property type="term" value="C:nucleus"/>
    <property type="evidence" value="ECO:0007669"/>
    <property type="project" value="UniProtKB-SubCell"/>
</dbReference>
<dbReference type="SMART" id="SM00355">
    <property type="entry name" value="ZnF_C2H2"/>
    <property type="match status" value="2"/>
</dbReference>
<dbReference type="InterPro" id="IPR013087">
    <property type="entry name" value="Znf_C2H2_type"/>
</dbReference>
<dbReference type="Pfam" id="PF00096">
    <property type="entry name" value="zf-C2H2"/>
    <property type="match status" value="1"/>
</dbReference>
<dbReference type="InParanoid" id="E3M9G0"/>
<evidence type="ECO:0000256" key="10">
    <source>
        <dbReference type="SAM" id="MobiDB-lite"/>
    </source>
</evidence>
<evidence type="ECO:0000256" key="5">
    <source>
        <dbReference type="ARBA" id="ARBA00022833"/>
    </source>
</evidence>
<keyword evidence="8" id="KW-0539">Nucleus</keyword>
<evidence type="ECO:0000259" key="11">
    <source>
        <dbReference type="PROSITE" id="PS50157"/>
    </source>
</evidence>
<feature type="region of interest" description="Disordered" evidence="10">
    <location>
        <begin position="61"/>
        <end position="92"/>
    </location>
</feature>
<keyword evidence="13" id="KW-1185">Reference proteome</keyword>
<dbReference type="PROSITE" id="PS50157">
    <property type="entry name" value="ZINC_FINGER_C2H2_2"/>
    <property type="match status" value="2"/>
</dbReference>
<dbReference type="SUPFAM" id="SSF57667">
    <property type="entry name" value="beta-beta-alpha zinc fingers"/>
    <property type="match status" value="1"/>
</dbReference>
<keyword evidence="7" id="KW-0804">Transcription</keyword>
<dbReference type="Gene3D" id="3.30.160.60">
    <property type="entry name" value="Classic Zinc Finger"/>
    <property type="match status" value="2"/>
</dbReference>
<evidence type="ECO:0000256" key="7">
    <source>
        <dbReference type="ARBA" id="ARBA00023163"/>
    </source>
</evidence>
<dbReference type="PANTHER" id="PTHR24394:SF29">
    <property type="entry name" value="MYONEURIN"/>
    <property type="match status" value="1"/>
</dbReference>
<evidence type="ECO:0000313" key="13">
    <source>
        <dbReference type="Proteomes" id="UP000008281"/>
    </source>
</evidence>
<dbReference type="OrthoDB" id="6077919at2759"/>
<keyword evidence="4 9" id="KW-0863">Zinc-finger</keyword>
<accession>E3M9G0</accession>